<proteinExistence type="predicted"/>
<protein>
    <submittedName>
        <fullName evidence="2 3">Uncharacterized protein</fullName>
    </submittedName>
</protein>
<reference evidence="3" key="3">
    <citation type="submission" date="2015-04" db="UniProtKB">
        <authorList>
            <consortium name="EnsemblPlants"/>
        </authorList>
    </citation>
    <scope>IDENTIFICATION</scope>
    <source>
        <strain evidence="3">cv. Jemalong A17</strain>
    </source>
</reference>
<feature type="region of interest" description="Disordered" evidence="1">
    <location>
        <begin position="88"/>
        <end position="111"/>
    </location>
</feature>
<dbReference type="EMBL" id="CM001218">
    <property type="protein sequence ID" value="KEH38841.1"/>
    <property type="molecule type" value="Genomic_DNA"/>
</dbReference>
<evidence type="ECO:0000313" key="4">
    <source>
        <dbReference type="Proteomes" id="UP000002051"/>
    </source>
</evidence>
<gene>
    <name evidence="2" type="ordered locus">MTR_2g082655</name>
</gene>
<dbReference type="AlphaFoldDB" id="A0A072VB65"/>
<organism evidence="2 4">
    <name type="scientific">Medicago truncatula</name>
    <name type="common">Barrel medic</name>
    <name type="synonym">Medicago tribuloides</name>
    <dbReference type="NCBI Taxonomy" id="3880"/>
    <lineage>
        <taxon>Eukaryota</taxon>
        <taxon>Viridiplantae</taxon>
        <taxon>Streptophyta</taxon>
        <taxon>Embryophyta</taxon>
        <taxon>Tracheophyta</taxon>
        <taxon>Spermatophyta</taxon>
        <taxon>Magnoliopsida</taxon>
        <taxon>eudicotyledons</taxon>
        <taxon>Gunneridae</taxon>
        <taxon>Pentapetalae</taxon>
        <taxon>rosids</taxon>
        <taxon>fabids</taxon>
        <taxon>Fabales</taxon>
        <taxon>Fabaceae</taxon>
        <taxon>Papilionoideae</taxon>
        <taxon>50 kb inversion clade</taxon>
        <taxon>NPAAA clade</taxon>
        <taxon>Hologalegina</taxon>
        <taxon>IRL clade</taxon>
        <taxon>Trifolieae</taxon>
        <taxon>Medicago</taxon>
    </lineage>
</organism>
<evidence type="ECO:0000313" key="2">
    <source>
        <dbReference type="EMBL" id="KEH38841.1"/>
    </source>
</evidence>
<dbReference type="HOGENOM" id="CLU_1888822_0_0_1"/>
<dbReference type="Proteomes" id="UP000002051">
    <property type="component" value="Chromosome 2"/>
</dbReference>
<sequence length="135" mass="15233">MHTLTKDAIPTYGKDIRNTTESWTNAKKKVNELITDDQGKLTKSSITKVTEKKNHAIYDFTSETKMIPSKGLEAGRTGFNQQEGINAKQELVEPKDDQEKQIESSNTTISEMNNNVEVDTFGQTFRIETVPCKSF</sequence>
<reference evidence="2 4" key="1">
    <citation type="journal article" date="2011" name="Nature">
        <title>The Medicago genome provides insight into the evolution of rhizobial symbioses.</title>
        <authorList>
            <person name="Young N.D."/>
            <person name="Debelle F."/>
            <person name="Oldroyd G.E."/>
            <person name="Geurts R."/>
            <person name="Cannon S.B."/>
            <person name="Udvardi M.K."/>
            <person name="Benedito V.A."/>
            <person name="Mayer K.F."/>
            <person name="Gouzy J."/>
            <person name="Schoof H."/>
            <person name="Van de Peer Y."/>
            <person name="Proost S."/>
            <person name="Cook D.R."/>
            <person name="Meyers B.C."/>
            <person name="Spannagl M."/>
            <person name="Cheung F."/>
            <person name="De Mita S."/>
            <person name="Krishnakumar V."/>
            <person name="Gundlach H."/>
            <person name="Zhou S."/>
            <person name="Mudge J."/>
            <person name="Bharti A.K."/>
            <person name="Murray J.D."/>
            <person name="Naoumkina M.A."/>
            <person name="Rosen B."/>
            <person name="Silverstein K.A."/>
            <person name="Tang H."/>
            <person name="Rombauts S."/>
            <person name="Zhao P.X."/>
            <person name="Zhou P."/>
            <person name="Barbe V."/>
            <person name="Bardou P."/>
            <person name="Bechner M."/>
            <person name="Bellec A."/>
            <person name="Berger A."/>
            <person name="Berges H."/>
            <person name="Bidwell S."/>
            <person name="Bisseling T."/>
            <person name="Choisne N."/>
            <person name="Couloux A."/>
            <person name="Denny R."/>
            <person name="Deshpande S."/>
            <person name="Dai X."/>
            <person name="Doyle J.J."/>
            <person name="Dudez A.M."/>
            <person name="Farmer A.D."/>
            <person name="Fouteau S."/>
            <person name="Franken C."/>
            <person name="Gibelin C."/>
            <person name="Gish J."/>
            <person name="Goldstein S."/>
            <person name="Gonzalez A.J."/>
            <person name="Green P.J."/>
            <person name="Hallab A."/>
            <person name="Hartog M."/>
            <person name="Hua A."/>
            <person name="Humphray S.J."/>
            <person name="Jeong D.H."/>
            <person name="Jing Y."/>
            <person name="Jocker A."/>
            <person name="Kenton S.M."/>
            <person name="Kim D.J."/>
            <person name="Klee K."/>
            <person name="Lai H."/>
            <person name="Lang C."/>
            <person name="Lin S."/>
            <person name="Macmil S.L."/>
            <person name="Magdelenat G."/>
            <person name="Matthews L."/>
            <person name="McCorrison J."/>
            <person name="Monaghan E.L."/>
            <person name="Mun J.H."/>
            <person name="Najar F.Z."/>
            <person name="Nicholson C."/>
            <person name="Noirot C."/>
            <person name="O'Bleness M."/>
            <person name="Paule C.R."/>
            <person name="Poulain J."/>
            <person name="Prion F."/>
            <person name="Qin B."/>
            <person name="Qu C."/>
            <person name="Retzel E.F."/>
            <person name="Riddle C."/>
            <person name="Sallet E."/>
            <person name="Samain S."/>
            <person name="Samson N."/>
            <person name="Sanders I."/>
            <person name="Saurat O."/>
            <person name="Scarpelli C."/>
            <person name="Schiex T."/>
            <person name="Segurens B."/>
            <person name="Severin A.J."/>
            <person name="Sherrier D.J."/>
            <person name="Shi R."/>
            <person name="Sims S."/>
            <person name="Singer S.R."/>
            <person name="Sinharoy S."/>
            <person name="Sterck L."/>
            <person name="Viollet A."/>
            <person name="Wang B.B."/>
            <person name="Wang K."/>
            <person name="Wang M."/>
            <person name="Wang X."/>
            <person name="Warfsmann J."/>
            <person name="Weissenbach J."/>
            <person name="White D.D."/>
            <person name="White J.D."/>
            <person name="Wiley G.B."/>
            <person name="Wincker P."/>
            <person name="Xing Y."/>
            <person name="Yang L."/>
            <person name="Yao Z."/>
            <person name="Ying F."/>
            <person name="Zhai J."/>
            <person name="Zhou L."/>
            <person name="Zuber A."/>
            <person name="Denarie J."/>
            <person name="Dixon R.A."/>
            <person name="May G.D."/>
            <person name="Schwartz D.C."/>
            <person name="Rogers J."/>
            <person name="Quetier F."/>
            <person name="Town C.D."/>
            <person name="Roe B.A."/>
        </authorList>
    </citation>
    <scope>NUCLEOTIDE SEQUENCE [LARGE SCALE GENOMIC DNA]</scope>
    <source>
        <strain evidence="2">A17</strain>
        <strain evidence="3 4">cv. Jemalong A17</strain>
    </source>
</reference>
<name>A0A072VB65_MEDTR</name>
<dbReference type="EnsemblPlants" id="KEH38841">
    <property type="protein sequence ID" value="KEH38841"/>
    <property type="gene ID" value="MTR_2g082655"/>
</dbReference>
<feature type="compositionally biased region" description="Basic and acidic residues" evidence="1">
    <location>
        <begin position="90"/>
        <end position="102"/>
    </location>
</feature>
<evidence type="ECO:0000256" key="1">
    <source>
        <dbReference type="SAM" id="MobiDB-lite"/>
    </source>
</evidence>
<reference evidence="2 4" key="2">
    <citation type="journal article" date="2014" name="BMC Genomics">
        <title>An improved genome release (version Mt4.0) for the model legume Medicago truncatula.</title>
        <authorList>
            <person name="Tang H."/>
            <person name="Krishnakumar V."/>
            <person name="Bidwell S."/>
            <person name="Rosen B."/>
            <person name="Chan A."/>
            <person name="Zhou S."/>
            <person name="Gentzbittel L."/>
            <person name="Childs K.L."/>
            <person name="Yandell M."/>
            <person name="Gundlach H."/>
            <person name="Mayer K.F."/>
            <person name="Schwartz D.C."/>
            <person name="Town C.D."/>
        </authorList>
    </citation>
    <scope>GENOME REANNOTATION</scope>
    <source>
        <strain evidence="2">A17</strain>
        <strain evidence="3 4">cv. Jemalong A17</strain>
    </source>
</reference>
<evidence type="ECO:0000313" key="3">
    <source>
        <dbReference type="EnsemblPlants" id="KEH38841"/>
    </source>
</evidence>
<accession>A0A072VB65</accession>
<keyword evidence="4" id="KW-1185">Reference proteome</keyword>